<evidence type="ECO:0000259" key="9">
    <source>
        <dbReference type="PROSITE" id="PS50893"/>
    </source>
</evidence>
<proteinExistence type="predicted"/>
<evidence type="ECO:0000256" key="6">
    <source>
        <dbReference type="ARBA" id="ARBA00022840"/>
    </source>
</evidence>
<dbReference type="PATRIC" id="fig|360411.5.peg.3511"/>
<dbReference type="Gene3D" id="3.40.50.300">
    <property type="entry name" value="P-loop containing nucleotide triphosphate hydrolases"/>
    <property type="match status" value="2"/>
</dbReference>
<name>A0A0P6X6H3_9CHLR</name>
<dbReference type="PROSITE" id="PS50893">
    <property type="entry name" value="ABC_TRANSPORTER_2"/>
    <property type="match status" value="2"/>
</dbReference>
<keyword evidence="4" id="KW-0677">Repeat</keyword>
<dbReference type="EMBL" id="LGHJ01000009">
    <property type="protein sequence ID" value="KPL77555.1"/>
    <property type="molecule type" value="Genomic_DNA"/>
</dbReference>
<comment type="caution">
    <text evidence="10">The sequence shown here is derived from an EMBL/GenBank/DDBJ whole genome shotgun (WGS) entry which is preliminary data.</text>
</comment>
<dbReference type="RefSeq" id="WP_061913705.1">
    <property type="nucleotide sequence ID" value="NZ_DF967971.1"/>
</dbReference>
<evidence type="ECO:0000256" key="2">
    <source>
        <dbReference type="ARBA" id="ARBA00022475"/>
    </source>
</evidence>
<dbReference type="InterPro" id="IPR003593">
    <property type="entry name" value="AAA+_ATPase"/>
</dbReference>
<evidence type="ECO:0000256" key="3">
    <source>
        <dbReference type="ARBA" id="ARBA00022597"/>
    </source>
</evidence>
<dbReference type="SUPFAM" id="SSF52540">
    <property type="entry name" value="P-loop containing nucleoside triphosphate hydrolases"/>
    <property type="match status" value="2"/>
</dbReference>
<dbReference type="InterPro" id="IPR003439">
    <property type="entry name" value="ABC_transporter-like_ATP-bd"/>
</dbReference>
<gene>
    <name evidence="10" type="ORF">AC812_03180</name>
</gene>
<keyword evidence="7" id="KW-1278">Translocase</keyword>
<dbReference type="GO" id="GO:0005524">
    <property type="term" value="F:ATP binding"/>
    <property type="evidence" value="ECO:0007669"/>
    <property type="project" value="UniProtKB-KW"/>
</dbReference>
<evidence type="ECO:0000256" key="8">
    <source>
        <dbReference type="ARBA" id="ARBA00023136"/>
    </source>
</evidence>
<dbReference type="GO" id="GO:0016887">
    <property type="term" value="F:ATP hydrolysis activity"/>
    <property type="evidence" value="ECO:0007669"/>
    <property type="project" value="InterPro"/>
</dbReference>
<organism evidence="10 11">
    <name type="scientific">Bellilinea caldifistulae</name>
    <dbReference type="NCBI Taxonomy" id="360411"/>
    <lineage>
        <taxon>Bacteria</taxon>
        <taxon>Bacillati</taxon>
        <taxon>Chloroflexota</taxon>
        <taxon>Anaerolineae</taxon>
        <taxon>Anaerolineales</taxon>
        <taxon>Anaerolineaceae</taxon>
        <taxon>Bellilinea</taxon>
    </lineage>
</organism>
<keyword evidence="8" id="KW-0472">Membrane</keyword>
<dbReference type="InterPro" id="IPR017871">
    <property type="entry name" value="ABC_transporter-like_CS"/>
</dbReference>
<dbReference type="Proteomes" id="UP000050514">
    <property type="component" value="Unassembled WGS sequence"/>
</dbReference>
<evidence type="ECO:0000256" key="7">
    <source>
        <dbReference type="ARBA" id="ARBA00022967"/>
    </source>
</evidence>
<protein>
    <submittedName>
        <fullName evidence="10">Lipase</fullName>
    </submittedName>
</protein>
<evidence type="ECO:0000256" key="5">
    <source>
        <dbReference type="ARBA" id="ARBA00022741"/>
    </source>
</evidence>
<dbReference type="InterPro" id="IPR027417">
    <property type="entry name" value="P-loop_NTPase"/>
</dbReference>
<keyword evidence="11" id="KW-1185">Reference proteome</keyword>
<evidence type="ECO:0000313" key="11">
    <source>
        <dbReference type="Proteomes" id="UP000050514"/>
    </source>
</evidence>
<sequence>MSEPIIRVENISKRFGGVIALNEVSLSIFPGEICCLVGENGSGKSTLIKIISGVYAPDEGDIYLNNKLYKKLTPIDSIREGIQVIYQDFSLFPNLTVAENIAINHQLAHRKNLVNWQEVEKIAREGLQRINIELPLDELVENLSTADRQLIAIAKAILADARLIIMDEPTTALTQKEVIALFKVIIDLKERGISTLFVSHKLNEVREIAERTVIIRNGKKVLDQDARGIDIATMEYHMTGRRLDSSNIAFSPPGDMHTPLLKVENLSLRHGFVDVSFALRKNEVLGITGLLGSGRTELALALFGELPADSGRIFVQGKEVHINSIQQAVKNQIGYVPDDRIQQGLFLDQSINDNIIISVIDRLVTRIGLIKSKTKNEVSNQWIQRMAIKTPSGKLPVKTLSGGNQQRVVLAKWLATMPKILILNGPTVGVDVGSKAEIHELIRQLANEGIGIILISDDIPELFQTCHRILLMRTGRIVEEYQRNDIDEQYLYQRLIFSENQAKAVSED</sequence>
<feature type="domain" description="ABC transporter" evidence="9">
    <location>
        <begin position="243"/>
        <end position="499"/>
    </location>
</feature>
<reference evidence="10 11" key="1">
    <citation type="submission" date="2015-07" db="EMBL/GenBank/DDBJ databases">
        <title>Draft genome of Bellilinea caldifistulae DSM 17877.</title>
        <authorList>
            <person name="Hemp J."/>
            <person name="Ward L.M."/>
            <person name="Pace L.A."/>
            <person name="Fischer W.W."/>
        </authorList>
    </citation>
    <scope>NUCLEOTIDE SEQUENCE [LARGE SCALE GENOMIC DNA]</scope>
    <source>
        <strain evidence="10 11">GOMI-1</strain>
    </source>
</reference>
<evidence type="ECO:0000313" key="10">
    <source>
        <dbReference type="EMBL" id="KPL77555.1"/>
    </source>
</evidence>
<evidence type="ECO:0000256" key="1">
    <source>
        <dbReference type="ARBA" id="ARBA00022448"/>
    </source>
</evidence>
<dbReference type="PROSITE" id="PS00211">
    <property type="entry name" value="ABC_TRANSPORTER_1"/>
    <property type="match status" value="1"/>
</dbReference>
<dbReference type="STRING" id="360411.AC812_03180"/>
<feature type="domain" description="ABC transporter" evidence="9">
    <location>
        <begin position="6"/>
        <end position="242"/>
    </location>
</feature>
<evidence type="ECO:0000256" key="4">
    <source>
        <dbReference type="ARBA" id="ARBA00022737"/>
    </source>
</evidence>
<dbReference type="CDD" id="cd03216">
    <property type="entry name" value="ABC_Carb_Monos_I"/>
    <property type="match status" value="1"/>
</dbReference>
<accession>A0A0P6X6H3</accession>
<dbReference type="CDD" id="cd03215">
    <property type="entry name" value="ABC_Carb_Monos_II"/>
    <property type="match status" value="1"/>
</dbReference>
<dbReference type="Pfam" id="PF00005">
    <property type="entry name" value="ABC_tran"/>
    <property type="match status" value="2"/>
</dbReference>
<keyword evidence="3" id="KW-0762">Sugar transport</keyword>
<dbReference type="OrthoDB" id="9771863at2"/>
<dbReference type="InterPro" id="IPR050107">
    <property type="entry name" value="ABC_carbohydrate_import_ATPase"/>
</dbReference>
<dbReference type="AlphaFoldDB" id="A0A0P6X6H3"/>
<dbReference type="SMART" id="SM00382">
    <property type="entry name" value="AAA"/>
    <property type="match status" value="2"/>
</dbReference>
<dbReference type="PANTHER" id="PTHR43790:SF1">
    <property type="entry name" value="XYLOSE IMPORT ATP-BINDING PROTEIN XYLG"/>
    <property type="match status" value="1"/>
</dbReference>
<keyword evidence="5" id="KW-0547">Nucleotide-binding</keyword>
<dbReference type="PANTHER" id="PTHR43790">
    <property type="entry name" value="CARBOHYDRATE TRANSPORT ATP-BINDING PROTEIN MG119-RELATED"/>
    <property type="match status" value="1"/>
</dbReference>
<keyword evidence="1" id="KW-0813">Transport</keyword>
<keyword evidence="2" id="KW-1003">Cell membrane</keyword>
<keyword evidence="6" id="KW-0067">ATP-binding</keyword>